<reference evidence="4 5" key="1">
    <citation type="journal article" date="2015" name="Nature">
        <title>rRNA introns, odd ribosomes, and small enigmatic genomes across a large radiation of phyla.</title>
        <authorList>
            <person name="Brown C.T."/>
            <person name="Hug L.A."/>
            <person name="Thomas B.C."/>
            <person name="Sharon I."/>
            <person name="Castelle C.J."/>
            <person name="Singh A."/>
            <person name="Wilkins M.J."/>
            <person name="Williams K.H."/>
            <person name="Banfield J.F."/>
        </authorList>
    </citation>
    <scope>NUCLEOTIDE SEQUENCE [LARGE SCALE GENOMIC DNA]</scope>
</reference>
<dbReference type="EMBL" id="LCCC01000019">
    <property type="protein sequence ID" value="KKS23795.1"/>
    <property type="molecule type" value="Genomic_DNA"/>
</dbReference>
<keyword evidence="1" id="KW-0479">Metal-binding</keyword>
<dbReference type="GO" id="GO:0046872">
    <property type="term" value="F:metal ion binding"/>
    <property type="evidence" value="ECO:0007669"/>
    <property type="project" value="UniProtKB-KW"/>
</dbReference>
<dbReference type="SUPFAM" id="SSF109604">
    <property type="entry name" value="HD-domain/PDEase-like"/>
    <property type="match status" value="1"/>
</dbReference>
<dbReference type="InterPro" id="IPR039356">
    <property type="entry name" value="YfbR/HDDC2"/>
</dbReference>
<evidence type="ECO:0000256" key="1">
    <source>
        <dbReference type="ARBA" id="ARBA00022723"/>
    </source>
</evidence>
<name>A0A0G0XFX2_9BACT</name>
<accession>A0A0G0XFX2</accession>
<dbReference type="PANTHER" id="PTHR11845:SF13">
    <property type="entry name" value="5'-DEOXYNUCLEOTIDASE HDDC2"/>
    <property type="match status" value="1"/>
</dbReference>
<evidence type="ECO:0000259" key="3">
    <source>
        <dbReference type="Pfam" id="PF13023"/>
    </source>
</evidence>
<dbReference type="GO" id="GO:0002953">
    <property type="term" value="F:5'-deoxynucleotidase activity"/>
    <property type="evidence" value="ECO:0007669"/>
    <property type="project" value="InterPro"/>
</dbReference>
<dbReference type="GO" id="GO:0005737">
    <property type="term" value="C:cytoplasm"/>
    <property type="evidence" value="ECO:0007669"/>
    <property type="project" value="TreeGrafter"/>
</dbReference>
<proteinExistence type="predicted"/>
<sequence length="200" mass="23935">MKRKFSKKFEQLLDFVKFTQEFRDVLRYEGSKLGKKVQTSAEHSYQVATVAWFLIEQDNLKLNKELCFMYALTHDLVEIYAGDTFIFNKKRSSSQRQREKKAILKIKKRFSHFKNLIKAIEGYEKREDKESKFIYALDKIVDPLSIYLENGKMFKKKKVSLEDVFAHKNAKILISGNVNKYWRELVKEFIRNKKKLFPKK</sequence>
<organism evidence="4 5">
    <name type="scientific">Candidatus Nomurabacteria bacterium GW2011_GWC2_41_8</name>
    <dbReference type="NCBI Taxonomy" id="1618755"/>
    <lineage>
        <taxon>Bacteria</taxon>
        <taxon>Candidatus Nomuraibacteriota</taxon>
    </lineage>
</organism>
<protein>
    <submittedName>
        <fullName evidence="4">Metal dependent phosphohydrolase</fullName>
    </submittedName>
</protein>
<comment type="caution">
    <text evidence="4">The sequence shown here is derived from an EMBL/GenBank/DDBJ whole genome shotgun (WGS) entry which is preliminary data.</text>
</comment>
<dbReference type="InterPro" id="IPR006674">
    <property type="entry name" value="HD_domain"/>
</dbReference>
<dbReference type="Gene3D" id="1.10.3210.10">
    <property type="entry name" value="Hypothetical protein af1432"/>
    <property type="match status" value="1"/>
</dbReference>
<dbReference type="AlphaFoldDB" id="A0A0G0XFX2"/>
<evidence type="ECO:0000313" key="4">
    <source>
        <dbReference type="EMBL" id="KKS23795.1"/>
    </source>
</evidence>
<evidence type="ECO:0000313" key="5">
    <source>
        <dbReference type="Proteomes" id="UP000033949"/>
    </source>
</evidence>
<feature type="domain" description="HD" evidence="3">
    <location>
        <begin position="23"/>
        <end position="172"/>
    </location>
</feature>
<dbReference type="Proteomes" id="UP000033949">
    <property type="component" value="Unassembled WGS sequence"/>
</dbReference>
<dbReference type="Pfam" id="PF13023">
    <property type="entry name" value="HD_3"/>
    <property type="match status" value="1"/>
</dbReference>
<evidence type="ECO:0000256" key="2">
    <source>
        <dbReference type="ARBA" id="ARBA00022801"/>
    </source>
</evidence>
<keyword evidence="2 4" id="KW-0378">Hydrolase</keyword>
<gene>
    <name evidence="4" type="ORF">UU82_C0019G0006</name>
</gene>
<dbReference type="PANTHER" id="PTHR11845">
    <property type="entry name" value="5'-DEOXYNUCLEOTIDASE HDDC2"/>
    <property type="match status" value="1"/>
</dbReference>